<dbReference type="Proteomes" id="UP001165283">
    <property type="component" value="Unassembled WGS sequence"/>
</dbReference>
<dbReference type="InterPro" id="IPR036396">
    <property type="entry name" value="Cyt_P450_sf"/>
</dbReference>
<keyword evidence="4" id="KW-1185">Reference proteome</keyword>
<evidence type="ECO:0000256" key="2">
    <source>
        <dbReference type="SAM" id="MobiDB-lite"/>
    </source>
</evidence>
<organism evidence="3 4">
    <name type="scientific">Pseudonocardia humida</name>
    <dbReference type="NCBI Taxonomy" id="2800819"/>
    <lineage>
        <taxon>Bacteria</taxon>
        <taxon>Bacillati</taxon>
        <taxon>Actinomycetota</taxon>
        <taxon>Actinomycetes</taxon>
        <taxon>Pseudonocardiales</taxon>
        <taxon>Pseudonocardiaceae</taxon>
        <taxon>Pseudonocardia</taxon>
    </lineage>
</organism>
<dbReference type="Pfam" id="PF00067">
    <property type="entry name" value="p450"/>
    <property type="match status" value="1"/>
</dbReference>
<dbReference type="SUPFAM" id="SSF48264">
    <property type="entry name" value="Cytochrome P450"/>
    <property type="match status" value="1"/>
</dbReference>
<reference evidence="3" key="1">
    <citation type="submission" date="2021-04" db="EMBL/GenBank/DDBJ databases">
        <title>Pseudonocardia sp. nov., isolated from sandy soil of mangrove forest.</title>
        <authorList>
            <person name="Zan Z."/>
            <person name="Huang R."/>
            <person name="Liu W."/>
        </authorList>
    </citation>
    <scope>NUCLEOTIDE SEQUENCE</scope>
    <source>
        <strain evidence="3">S2-4</strain>
    </source>
</reference>
<dbReference type="PANTHER" id="PTHR46696:SF1">
    <property type="entry name" value="CYTOCHROME P450 YJIB-RELATED"/>
    <property type="match status" value="1"/>
</dbReference>
<comment type="caution">
    <text evidence="3">The sequence shown here is derived from an EMBL/GenBank/DDBJ whole genome shotgun (WGS) entry which is preliminary data.</text>
</comment>
<dbReference type="EMBL" id="JAGSOV010000009">
    <property type="protein sequence ID" value="MCO1653999.1"/>
    <property type="molecule type" value="Genomic_DNA"/>
</dbReference>
<protein>
    <submittedName>
        <fullName evidence="3">Cytochrome P450</fullName>
    </submittedName>
</protein>
<dbReference type="PRINTS" id="PR00359">
    <property type="entry name" value="BP450"/>
</dbReference>
<sequence>MSLPEIDFTDPATLTDPPGVHGRARERSTVARLLIPGMPMHAVLRHEHARAVLADPRFELSGIQYQRPRVDAELEPYLRSLQEMDGAEHARLRGLVAPAFGPRAADRARPRIRRIVDGLLDSATGRVTASDPVDLVTALARPLPMAVICELVGIPEADRPRWHSYGEVFATGQGGRLGEIIPEFVADAKAAVAHRRADPGDDLLSDLVRARTDDGDRLTDVEVVGLVWQVVLGGQTPTHLVANGVAQLLRHPDQLAALRADPELMPGAVEELMRWCGPQLLSFPRYAREDAEIDGVPIAAGEAVVASIVAANRDPRAFDEPETLDVTRRPGRAAHLGFAHGPHFCLGAGLARAQAEVAIAALLERSPGLALAVPAEEIGYVPDPATWRLAALPVRL</sequence>
<proteinExistence type="inferred from homology"/>
<dbReference type="InterPro" id="IPR001128">
    <property type="entry name" value="Cyt_P450"/>
</dbReference>
<dbReference type="PANTHER" id="PTHR46696">
    <property type="entry name" value="P450, PUTATIVE (EUROFUNG)-RELATED"/>
    <property type="match status" value="1"/>
</dbReference>
<evidence type="ECO:0000256" key="1">
    <source>
        <dbReference type="ARBA" id="ARBA00010617"/>
    </source>
</evidence>
<comment type="similarity">
    <text evidence="1">Belongs to the cytochrome P450 family.</text>
</comment>
<dbReference type="Gene3D" id="1.10.630.10">
    <property type="entry name" value="Cytochrome P450"/>
    <property type="match status" value="1"/>
</dbReference>
<accession>A0ABT0ZTI9</accession>
<name>A0ABT0ZTI9_9PSEU</name>
<gene>
    <name evidence="3" type="ORF">KDL28_02910</name>
</gene>
<evidence type="ECO:0000313" key="4">
    <source>
        <dbReference type="Proteomes" id="UP001165283"/>
    </source>
</evidence>
<evidence type="ECO:0000313" key="3">
    <source>
        <dbReference type="EMBL" id="MCO1653999.1"/>
    </source>
</evidence>
<dbReference type="RefSeq" id="WP_252435610.1">
    <property type="nucleotide sequence ID" value="NZ_JAGSOV010000009.1"/>
</dbReference>
<dbReference type="InterPro" id="IPR002397">
    <property type="entry name" value="Cyt_P450_B"/>
</dbReference>
<dbReference type="CDD" id="cd11029">
    <property type="entry name" value="CYP107-like"/>
    <property type="match status" value="1"/>
</dbReference>
<feature type="region of interest" description="Disordered" evidence="2">
    <location>
        <begin position="1"/>
        <end position="23"/>
    </location>
</feature>